<evidence type="ECO:0000313" key="2">
    <source>
        <dbReference type="EMBL" id="QJA53107.1"/>
    </source>
</evidence>
<dbReference type="PANTHER" id="PTHR23409">
    <property type="entry name" value="RIBONUCLEOSIDE-DIPHOSPHATE REDUCTASE SMALL CHAIN"/>
    <property type="match status" value="1"/>
</dbReference>
<proteinExistence type="inferred from homology"/>
<organism evidence="2">
    <name type="scientific">viral metagenome</name>
    <dbReference type="NCBI Taxonomy" id="1070528"/>
    <lineage>
        <taxon>unclassified sequences</taxon>
        <taxon>metagenomes</taxon>
        <taxon>organismal metagenomes</taxon>
    </lineage>
</organism>
<evidence type="ECO:0000256" key="1">
    <source>
        <dbReference type="ARBA" id="ARBA00009303"/>
    </source>
</evidence>
<dbReference type="GO" id="GO:0009263">
    <property type="term" value="P:deoxyribonucleotide biosynthetic process"/>
    <property type="evidence" value="ECO:0007669"/>
    <property type="project" value="InterPro"/>
</dbReference>
<dbReference type="PIRSF" id="PIRSF000355">
    <property type="entry name" value="NrdB"/>
    <property type="match status" value="1"/>
</dbReference>
<dbReference type="InterPro" id="IPR012348">
    <property type="entry name" value="RNR-like"/>
</dbReference>
<dbReference type="SUPFAM" id="SSF47240">
    <property type="entry name" value="Ferritin-like"/>
    <property type="match status" value="1"/>
</dbReference>
<name>A0A6H2A0L6_9ZZZZ</name>
<dbReference type="EMBL" id="MT144886">
    <property type="protein sequence ID" value="QJI00932.1"/>
    <property type="molecule type" value="Genomic_DNA"/>
</dbReference>
<dbReference type="AlphaFoldDB" id="A0A6H2A0L6"/>
<dbReference type="InterPro" id="IPR009078">
    <property type="entry name" value="Ferritin-like_SF"/>
</dbReference>
<protein>
    <submittedName>
        <fullName evidence="2">Putative ribonucleoside diphosphate reductase</fullName>
    </submittedName>
</protein>
<reference evidence="2" key="1">
    <citation type="submission" date="2020-03" db="EMBL/GenBank/DDBJ databases">
        <title>The deep terrestrial virosphere.</title>
        <authorList>
            <person name="Holmfeldt K."/>
            <person name="Nilsson E."/>
            <person name="Simone D."/>
            <person name="Lopez-Fernandez M."/>
            <person name="Wu X."/>
            <person name="de Brujin I."/>
            <person name="Lundin D."/>
            <person name="Andersson A."/>
            <person name="Bertilsson S."/>
            <person name="Dopson M."/>
        </authorList>
    </citation>
    <scope>NUCLEOTIDE SEQUENCE</scope>
    <source>
        <strain evidence="2">TM448A03236</strain>
        <strain evidence="3">TM448B02175</strain>
    </source>
</reference>
<comment type="similarity">
    <text evidence="1">Belongs to the ribonucleoside diphosphate reductase small chain family.</text>
</comment>
<dbReference type="PANTHER" id="PTHR23409:SF18">
    <property type="entry name" value="RIBONUCLEOSIDE-DIPHOSPHATE REDUCTASE SUBUNIT M2"/>
    <property type="match status" value="1"/>
</dbReference>
<dbReference type="InterPro" id="IPR000358">
    <property type="entry name" value="RNR_small_fam"/>
</dbReference>
<dbReference type="InterPro" id="IPR033909">
    <property type="entry name" value="RNR_small"/>
</dbReference>
<dbReference type="GO" id="GO:0016491">
    <property type="term" value="F:oxidoreductase activity"/>
    <property type="evidence" value="ECO:0007669"/>
    <property type="project" value="InterPro"/>
</dbReference>
<dbReference type="NCBIfam" id="NF007186">
    <property type="entry name" value="PRK09614.1-5"/>
    <property type="match status" value="1"/>
</dbReference>
<evidence type="ECO:0000313" key="3">
    <source>
        <dbReference type="EMBL" id="QJI00932.1"/>
    </source>
</evidence>
<dbReference type="Pfam" id="PF00268">
    <property type="entry name" value="Ribonuc_red_sm"/>
    <property type="match status" value="1"/>
</dbReference>
<dbReference type="EMBL" id="MT144394">
    <property type="protein sequence ID" value="QJA53107.1"/>
    <property type="molecule type" value="Genomic_DNA"/>
</dbReference>
<sequence length="321" mass="37128">MPRLTEYAQTYKPFHFPWAMEAAVNHELIHWHEQEPELQEDVLQWNTGVLLPHEVNQITQILRLFTQTDAQVGQNYCDLFIPYFKNNEVRCMLLAFAAREGIHQRAYALLNDTLGLPDEEYSAFLGYTEMADKIEFMQDNDVSTPAGMARALAQSVCNEGMSLFSAFVMLLNYQRFGKMLGMCKIVEWSIRDETQHVEGMSKLFREFCREFPEVLTDEFKRSVYEMYRTAVALEDKFIDLAFELGEPEGLTKAEMKQYIRYIADRRLIQLGFKANFGVKDNPLPWVAELLAEGHTNFFEQRVSEYSVAGMTGGWGWEAIAA</sequence>
<dbReference type="CDD" id="cd01049">
    <property type="entry name" value="RNRR2"/>
    <property type="match status" value="1"/>
</dbReference>
<dbReference type="Gene3D" id="1.10.620.20">
    <property type="entry name" value="Ribonucleotide Reductase, subunit A"/>
    <property type="match status" value="1"/>
</dbReference>
<gene>
    <name evidence="2" type="ORF">TM448A03236_0005</name>
    <name evidence="3" type="ORF">TM448B02175_0007</name>
</gene>
<accession>A0A6H2A0L6</accession>